<proteinExistence type="predicted"/>
<feature type="domain" description="Ig-like" evidence="13">
    <location>
        <begin position="112"/>
        <end position="234"/>
    </location>
</feature>
<keyword evidence="7" id="KW-0393">Immunoglobulin domain</keyword>
<dbReference type="AlphaFoldDB" id="A7RZL9"/>
<evidence type="ECO:0000256" key="1">
    <source>
        <dbReference type="ARBA" id="ARBA00022518"/>
    </source>
</evidence>
<protein>
    <recommendedName>
        <fullName evidence="9">Soluble interferon alpha/beta receptor OPG204</fullName>
    </recommendedName>
</protein>
<dbReference type="eggNOG" id="KOG0200">
    <property type="taxonomic scope" value="Eukaryota"/>
</dbReference>
<dbReference type="SMART" id="SM00408">
    <property type="entry name" value="IGc2"/>
    <property type="match status" value="2"/>
</dbReference>
<evidence type="ECO:0000256" key="4">
    <source>
        <dbReference type="ARBA" id="ARBA00023157"/>
    </source>
</evidence>
<dbReference type="InParanoid" id="A7RZL9"/>
<keyword evidence="3" id="KW-1114">Inhibition of host interferon signaling pathway by virus</keyword>
<keyword evidence="2" id="KW-0945">Host-virus interaction</keyword>
<dbReference type="EMBL" id="DS469557">
    <property type="protein sequence ID" value="EDO43120.1"/>
    <property type="molecule type" value="Genomic_DNA"/>
</dbReference>
<dbReference type="PROSITE" id="PS50835">
    <property type="entry name" value="IG_LIKE"/>
    <property type="match status" value="2"/>
</dbReference>
<dbReference type="OrthoDB" id="5971691at2759"/>
<keyword evidence="5" id="KW-0325">Glycoprotein</keyword>
<keyword evidence="6" id="KW-0922">Interferon antiviral system evasion</keyword>
<keyword evidence="12" id="KW-0472">Membrane</keyword>
<evidence type="ECO:0000313" key="15">
    <source>
        <dbReference type="Proteomes" id="UP000001593"/>
    </source>
</evidence>
<evidence type="ECO:0000256" key="3">
    <source>
        <dbReference type="ARBA" id="ARBA00022830"/>
    </source>
</evidence>
<comment type="subunit">
    <text evidence="8">Interacts with host IFNA1.</text>
</comment>
<evidence type="ECO:0000256" key="2">
    <source>
        <dbReference type="ARBA" id="ARBA00022632"/>
    </source>
</evidence>
<feature type="compositionally biased region" description="Polar residues" evidence="11">
    <location>
        <begin position="282"/>
        <end position="291"/>
    </location>
</feature>
<dbReference type="PANTHER" id="PTHR11890">
    <property type="entry name" value="INTERLEUKIN-1 RECEPTOR FAMILY MEMBER"/>
    <property type="match status" value="1"/>
</dbReference>
<dbReference type="Gene3D" id="2.60.40.10">
    <property type="entry name" value="Immunoglobulins"/>
    <property type="match status" value="2"/>
</dbReference>
<dbReference type="InterPro" id="IPR013783">
    <property type="entry name" value="Ig-like_fold"/>
</dbReference>
<feature type="compositionally biased region" description="Polar residues" evidence="11">
    <location>
        <begin position="367"/>
        <end position="386"/>
    </location>
</feature>
<dbReference type="KEGG" id="nve:5515039"/>
<feature type="region of interest" description="Disordered" evidence="11">
    <location>
        <begin position="281"/>
        <end position="312"/>
    </location>
</feature>
<evidence type="ECO:0000313" key="14">
    <source>
        <dbReference type="EMBL" id="EDO43120.1"/>
    </source>
</evidence>
<evidence type="ECO:0000259" key="13">
    <source>
        <dbReference type="PROSITE" id="PS50835"/>
    </source>
</evidence>
<evidence type="ECO:0000256" key="5">
    <source>
        <dbReference type="ARBA" id="ARBA00023180"/>
    </source>
</evidence>
<dbReference type="InterPro" id="IPR007110">
    <property type="entry name" value="Ig-like_dom"/>
</dbReference>
<evidence type="ECO:0000256" key="7">
    <source>
        <dbReference type="ARBA" id="ARBA00023319"/>
    </source>
</evidence>
<dbReference type="Pfam" id="PF13927">
    <property type="entry name" value="Ig_3"/>
    <property type="match status" value="1"/>
</dbReference>
<dbReference type="PANTHER" id="PTHR11890:SF44">
    <property type="entry name" value="X-LINKED INTERLEUKIN-1 RECEPTOR ACCESSORY PROTEIN-LIKE 2"/>
    <property type="match status" value="1"/>
</dbReference>
<evidence type="ECO:0000256" key="9">
    <source>
        <dbReference type="ARBA" id="ARBA00041012"/>
    </source>
</evidence>
<dbReference type="GO" id="GO:0039502">
    <property type="term" value="P:symbiont-mediated suppression of host type I interferon-mediated signaling pathway"/>
    <property type="evidence" value="ECO:0007669"/>
    <property type="project" value="UniProtKB-KW"/>
</dbReference>
<keyword evidence="1" id="KW-0244">Early protein</keyword>
<evidence type="ECO:0000256" key="12">
    <source>
        <dbReference type="SAM" id="Phobius"/>
    </source>
</evidence>
<dbReference type="InterPro" id="IPR003598">
    <property type="entry name" value="Ig_sub2"/>
</dbReference>
<sequence length="451" mass="50302">MVMALTIPTRGISSPRDAYNLTQIERYIGDDVTLSCPNHSYQGNFSITWYKYNEPLQEVTYRDAINTRMLILSNLLLADGGRYTCVLKTESNRTLNTSYMLTINDHSQNKKPSIITHSINQTVIIGKTATFTCTITSFSTPYIEWFLHSTRYQNTAQANSNTSYFHTRSSLKRMRGIMTVREAGTGAGRPYEILLRVVNVTYRDSGWYSCRVFDKYGKAFKQGFLAVTQAPTLSQQDLQLQYTRRYADNPKVPLALLVSLPVGVLVIACAVLVRALERSKRANAQQTGSSKQPEEDSSAPSTRRNPVNHIPSNGVGTFCNHYPPSVAIGSHVNYHPASFGIVRENNNNRTSVNSYLQQDCEVGQQCHTLTSSQSASTPDVWPTTSSDQRDNRQRGQQPTSSGLHSSSDLNVTSPTNRLSVSSATLDMEWEGLDLKITESLELVKMPVEVDV</sequence>
<feature type="region of interest" description="Disordered" evidence="11">
    <location>
        <begin position="367"/>
        <end position="416"/>
    </location>
</feature>
<keyword evidence="2" id="KW-0899">Viral immunoevasion</keyword>
<dbReference type="InterPro" id="IPR003599">
    <property type="entry name" value="Ig_sub"/>
</dbReference>
<keyword evidence="12" id="KW-1133">Transmembrane helix</keyword>
<evidence type="ECO:0000256" key="11">
    <source>
        <dbReference type="SAM" id="MobiDB-lite"/>
    </source>
</evidence>
<feature type="compositionally biased region" description="Polar residues" evidence="11">
    <location>
        <begin position="394"/>
        <end position="416"/>
    </location>
</feature>
<reference evidence="14 15" key="1">
    <citation type="journal article" date="2007" name="Science">
        <title>Sea anemone genome reveals ancestral eumetazoan gene repertoire and genomic organization.</title>
        <authorList>
            <person name="Putnam N.H."/>
            <person name="Srivastava M."/>
            <person name="Hellsten U."/>
            <person name="Dirks B."/>
            <person name="Chapman J."/>
            <person name="Salamov A."/>
            <person name="Terry A."/>
            <person name="Shapiro H."/>
            <person name="Lindquist E."/>
            <person name="Kapitonov V.V."/>
            <person name="Jurka J."/>
            <person name="Genikhovich G."/>
            <person name="Grigoriev I.V."/>
            <person name="Lucas S.M."/>
            <person name="Steele R.E."/>
            <person name="Finnerty J.R."/>
            <person name="Technau U."/>
            <person name="Martindale M.Q."/>
            <person name="Rokhsar D.S."/>
        </authorList>
    </citation>
    <scope>NUCLEOTIDE SEQUENCE [LARGE SCALE GENOMIC DNA]</scope>
    <source>
        <strain evidence="15">CH2 X CH6</strain>
    </source>
</reference>
<keyword evidence="2" id="KW-1090">Inhibition of host innate immune response by virus</keyword>
<keyword evidence="12" id="KW-0812">Transmembrane</keyword>
<dbReference type="InterPro" id="IPR015621">
    <property type="entry name" value="IL-1_rcpt_fam"/>
</dbReference>
<dbReference type="SMART" id="SM00409">
    <property type="entry name" value="IG"/>
    <property type="match status" value="2"/>
</dbReference>
<dbReference type="SUPFAM" id="SSF48726">
    <property type="entry name" value="Immunoglobulin"/>
    <property type="match status" value="2"/>
</dbReference>
<dbReference type="OMA" id="CTHIVAY"/>
<feature type="compositionally biased region" description="Polar residues" evidence="11">
    <location>
        <begin position="298"/>
        <end position="312"/>
    </location>
</feature>
<feature type="domain" description="Ig-like" evidence="13">
    <location>
        <begin position="15"/>
        <end position="96"/>
    </location>
</feature>
<keyword evidence="4" id="KW-1015">Disulfide bond</keyword>
<dbReference type="Pfam" id="PF13895">
    <property type="entry name" value="Ig_2"/>
    <property type="match status" value="1"/>
</dbReference>
<keyword evidence="15" id="KW-1185">Reference proteome</keyword>
<dbReference type="Proteomes" id="UP000001593">
    <property type="component" value="Unassembled WGS sequence"/>
</dbReference>
<evidence type="ECO:0000256" key="6">
    <source>
        <dbReference type="ARBA" id="ARBA00023258"/>
    </source>
</evidence>
<organism evidence="14 15">
    <name type="scientific">Nematostella vectensis</name>
    <name type="common">Starlet sea anemone</name>
    <dbReference type="NCBI Taxonomy" id="45351"/>
    <lineage>
        <taxon>Eukaryota</taxon>
        <taxon>Metazoa</taxon>
        <taxon>Cnidaria</taxon>
        <taxon>Anthozoa</taxon>
        <taxon>Hexacorallia</taxon>
        <taxon>Actiniaria</taxon>
        <taxon>Edwardsiidae</taxon>
        <taxon>Nematostella</taxon>
    </lineage>
</organism>
<name>A7RZL9_NEMVE</name>
<dbReference type="PhylomeDB" id="A7RZL9"/>
<comment type="function">
    <text evidence="10">Counteracts the antiviral effects of host IFN-alpha/beta and key IFN-inducible proteins involved in viral RNA degradation suxh as host OAS1. Acts as a soluble IFN-alpha receptor and thus inhibits the interaction between host IFN-alpha and its receptor.</text>
</comment>
<accession>A7RZL9</accession>
<feature type="transmembrane region" description="Helical" evidence="12">
    <location>
        <begin position="254"/>
        <end position="276"/>
    </location>
</feature>
<evidence type="ECO:0000256" key="10">
    <source>
        <dbReference type="ARBA" id="ARBA00045444"/>
    </source>
</evidence>
<evidence type="ECO:0000256" key="8">
    <source>
        <dbReference type="ARBA" id="ARBA00038761"/>
    </source>
</evidence>
<gene>
    <name evidence="14" type="ORF">NEMVEDRAFT_v1g241790</name>
</gene>
<dbReference type="HOGENOM" id="CLU_607361_0_0_1"/>
<dbReference type="InterPro" id="IPR036179">
    <property type="entry name" value="Ig-like_dom_sf"/>
</dbReference>